<proteinExistence type="predicted"/>
<keyword evidence="2" id="KW-1185">Reference proteome</keyword>
<organism evidence="1 2">
    <name type="scientific">Apostasia shenzhenica</name>
    <dbReference type="NCBI Taxonomy" id="1088818"/>
    <lineage>
        <taxon>Eukaryota</taxon>
        <taxon>Viridiplantae</taxon>
        <taxon>Streptophyta</taxon>
        <taxon>Embryophyta</taxon>
        <taxon>Tracheophyta</taxon>
        <taxon>Spermatophyta</taxon>
        <taxon>Magnoliopsida</taxon>
        <taxon>Liliopsida</taxon>
        <taxon>Asparagales</taxon>
        <taxon>Orchidaceae</taxon>
        <taxon>Apostasioideae</taxon>
        <taxon>Apostasia</taxon>
    </lineage>
</organism>
<dbReference type="EMBL" id="KZ453894">
    <property type="protein sequence ID" value="PKA46847.1"/>
    <property type="molecule type" value="Genomic_DNA"/>
</dbReference>
<evidence type="ECO:0000313" key="2">
    <source>
        <dbReference type="Proteomes" id="UP000236161"/>
    </source>
</evidence>
<protein>
    <submittedName>
        <fullName evidence="1">Uncharacterized protein</fullName>
    </submittedName>
</protein>
<gene>
    <name evidence="1" type="ORF">AXF42_Ash015741</name>
</gene>
<dbReference type="Proteomes" id="UP000236161">
    <property type="component" value="Unassembled WGS sequence"/>
</dbReference>
<accession>A0A2H9ZU82</accession>
<sequence length="120" mass="12714">MATQSKMATRISGEYRQPRAATAFSLILTHPSSSHLRYAVDGATDAADSSHQSLISYSRRLLEVLSPPAKRQTNPASRRIAPFSGMKRIKSSSPPPTVTTAAAVSEEIAAAAASQILPPP</sequence>
<dbReference type="AlphaFoldDB" id="A0A2H9ZU82"/>
<evidence type="ECO:0000313" key="1">
    <source>
        <dbReference type="EMBL" id="PKA46847.1"/>
    </source>
</evidence>
<reference evidence="1 2" key="1">
    <citation type="journal article" date="2017" name="Nature">
        <title>The Apostasia genome and the evolution of orchids.</title>
        <authorList>
            <person name="Zhang G.Q."/>
            <person name="Liu K.W."/>
            <person name="Li Z."/>
            <person name="Lohaus R."/>
            <person name="Hsiao Y.Y."/>
            <person name="Niu S.C."/>
            <person name="Wang J.Y."/>
            <person name="Lin Y.C."/>
            <person name="Xu Q."/>
            <person name="Chen L.J."/>
            <person name="Yoshida K."/>
            <person name="Fujiwara S."/>
            <person name="Wang Z.W."/>
            <person name="Zhang Y.Q."/>
            <person name="Mitsuda N."/>
            <person name="Wang M."/>
            <person name="Liu G.H."/>
            <person name="Pecoraro L."/>
            <person name="Huang H.X."/>
            <person name="Xiao X.J."/>
            <person name="Lin M."/>
            <person name="Wu X.Y."/>
            <person name="Wu W.L."/>
            <person name="Chen Y.Y."/>
            <person name="Chang S.B."/>
            <person name="Sakamoto S."/>
            <person name="Ohme-Takagi M."/>
            <person name="Yagi M."/>
            <person name="Zeng S.J."/>
            <person name="Shen C.Y."/>
            <person name="Yeh C.M."/>
            <person name="Luo Y.B."/>
            <person name="Tsai W.C."/>
            <person name="Van de Peer Y."/>
            <person name="Liu Z.J."/>
        </authorList>
    </citation>
    <scope>NUCLEOTIDE SEQUENCE [LARGE SCALE GENOMIC DNA]</scope>
    <source>
        <strain evidence="2">cv. Shenzhen</strain>
        <tissue evidence="1">Stem</tissue>
    </source>
</reference>
<name>A0A2H9ZU82_9ASPA</name>